<accession>A0ACC0VT43</accession>
<gene>
    <name evidence="1" type="ORF">PsorP6_014799</name>
</gene>
<organism evidence="1 2">
    <name type="scientific">Peronosclerospora sorghi</name>
    <dbReference type="NCBI Taxonomy" id="230839"/>
    <lineage>
        <taxon>Eukaryota</taxon>
        <taxon>Sar</taxon>
        <taxon>Stramenopiles</taxon>
        <taxon>Oomycota</taxon>
        <taxon>Peronosporomycetes</taxon>
        <taxon>Peronosporales</taxon>
        <taxon>Peronosporaceae</taxon>
        <taxon>Peronosclerospora</taxon>
    </lineage>
</organism>
<reference evidence="1 2" key="1">
    <citation type="journal article" date="2022" name="bioRxiv">
        <title>The genome of the oomycete Peronosclerospora sorghi, a cosmopolitan pathogen of maize and sorghum, is inflated with dispersed pseudogenes.</title>
        <authorList>
            <person name="Fletcher K."/>
            <person name="Martin F."/>
            <person name="Isakeit T."/>
            <person name="Cavanaugh K."/>
            <person name="Magill C."/>
            <person name="Michelmore R."/>
        </authorList>
    </citation>
    <scope>NUCLEOTIDE SEQUENCE [LARGE SCALE GENOMIC DNA]</scope>
    <source>
        <strain evidence="1">P6</strain>
    </source>
</reference>
<sequence>MSANGIPPFRKSAKPKVATHSSNRCCLRVQRTGQKNHPKYHHIVTLLRQYQLNHQRQRQAPMQHVSPSPPSSSSENNHVLPPSHDALGVAERPFLKQKVTLFSETQLDFLHNQIRAHKALCHSMDTAMAQAKQVGSTEPTVAPMDPARTMMKASSQTFPKAQDPPVLELLTPPYLDGDLVGIEKKGKLAFGPYNLCSPYLSMNDVARKVRYMHTLQHFLTSSLEKMEKYTEELSDSEQRTLRELRCVLLQQKLRRHVAKAHIKRLALLVESCPVDRKSFRRRRPALRFELHCDEREKRKRSVAREKKRRADHQLYLKAILNNSREFFAFHKNVKAQVSKASKAVKALIDQRASKAEGEEYRQEKLRLKALKANDMEAYGKLVAEAKNERLTYLLSQTNSYLDSIRQFIRQHKQKHHVVDEYTTNYGARQQGDKGTNSYNVDDDLNYLEIASKGELSRQHIMLKRAPDLVLVVYKGPPQVRKELHKQEMASCQFNVLLTTNQLENERLTLFSLLFFVFEHESLSLARQAQAIQFKSLLLLFQALAPSLLSLLSLL</sequence>
<dbReference type="EMBL" id="CM047586">
    <property type="protein sequence ID" value="KAI9909266.1"/>
    <property type="molecule type" value="Genomic_DNA"/>
</dbReference>
<dbReference type="Proteomes" id="UP001163321">
    <property type="component" value="Chromosome 7"/>
</dbReference>
<name>A0ACC0VT43_9STRA</name>
<proteinExistence type="predicted"/>
<keyword evidence="2" id="KW-1185">Reference proteome</keyword>
<protein>
    <submittedName>
        <fullName evidence="1">Uncharacterized protein</fullName>
    </submittedName>
</protein>
<evidence type="ECO:0000313" key="1">
    <source>
        <dbReference type="EMBL" id="KAI9909266.1"/>
    </source>
</evidence>
<comment type="caution">
    <text evidence="1">The sequence shown here is derived from an EMBL/GenBank/DDBJ whole genome shotgun (WGS) entry which is preliminary data.</text>
</comment>
<evidence type="ECO:0000313" key="2">
    <source>
        <dbReference type="Proteomes" id="UP001163321"/>
    </source>
</evidence>